<accession>A0ABS5TAS6</accession>
<feature type="domain" description="CdiI C-terminal" evidence="1">
    <location>
        <begin position="35"/>
        <end position="139"/>
    </location>
</feature>
<dbReference type="Proteomes" id="UP000786875">
    <property type="component" value="Unassembled WGS sequence"/>
</dbReference>
<reference evidence="2 3" key="1">
    <citation type="submission" date="2020-04" db="EMBL/GenBank/DDBJ databases">
        <title>Genome sequencing of Rosenbergiella species.</title>
        <authorList>
            <person name="Alvarez-Perez S."/>
            <person name="Lievens B."/>
        </authorList>
    </citation>
    <scope>NUCLEOTIDE SEQUENCE [LARGE SCALE GENOMIC DNA]</scope>
    <source>
        <strain evidence="2 3">CdVSA20.1</strain>
    </source>
</reference>
<evidence type="ECO:0000313" key="3">
    <source>
        <dbReference type="Proteomes" id="UP000786875"/>
    </source>
</evidence>
<organism evidence="2 3">
    <name type="scientific">Rosenbergiella australiborealis</name>
    <dbReference type="NCBI Taxonomy" id="1544696"/>
    <lineage>
        <taxon>Bacteria</taxon>
        <taxon>Pseudomonadati</taxon>
        <taxon>Pseudomonadota</taxon>
        <taxon>Gammaproteobacteria</taxon>
        <taxon>Enterobacterales</taxon>
        <taxon>Erwiniaceae</taxon>
        <taxon>Rosenbergiella</taxon>
    </lineage>
</organism>
<dbReference type="RefSeq" id="WP_214215941.1">
    <property type="nucleotide sequence ID" value="NZ_JABBFO010000024.1"/>
</dbReference>
<sequence length="146" mass="16837">MFGIFPIDGLVEINDELVLPCSIIVGGFVETLHIPVSYWSFEDYKTSWMKSLEYGIEKNKYSALAVTMYEPELTNFIFTWVLYFCGDIVYVQNKILFLDEYPGFNPGNINNFISSREIYSEEGVKISEWKTDLKSVVAFYNSLKGC</sequence>
<keyword evidence="3" id="KW-1185">Reference proteome</keyword>
<dbReference type="InterPro" id="IPR053755">
    <property type="entry name" value="CDI_immunity_sf"/>
</dbReference>
<dbReference type="Gene3D" id="3.30.2450.20">
    <property type="match status" value="1"/>
</dbReference>
<name>A0ABS5TAS6_9GAMM</name>
<evidence type="ECO:0000259" key="1">
    <source>
        <dbReference type="Pfam" id="PF18228"/>
    </source>
</evidence>
<dbReference type="Pfam" id="PF18228">
    <property type="entry name" value="CdiI_N"/>
    <property type="match status" value="1"/>
</dbReference>
<dbReference type="EMBL" id="JABBFO010000024">
    <property type="protein sequence ID" value="MBT0728522.1"/>
    <property type="molecule type" value="Genomic_DNA"/>
</dbReference>
<comment type="caution">
    <text evidence="2">The sequence shown here is derived from an EMBL/GenBank/DDBJ whole genome shotgun (WGS) entry which is preliminary data.</text>
</comment>
<protein>
    <recommendedName>
        <fullName evidence="1">CdiI C-terminal domain-containing protein</fullName>
    </recommendedName>
</protein>
<dbReference type="CDD" id="cd20699">
    <property type="entry name" value="CdiI_ECL-like"/>
    <property type="match status" value="1"/>
</dbReference>
<gene>
    <name evidence="2" type="ORF">HGT73_14345</name>
</gene>
<proteinExistence type="predicted"/>
<evidence type="ECO:0000313" key="2">
    <source>
        <dbReference type="EMBL" id="MBT0728522.1"/>
    </source>
</evidence>
<dbReference type="InterPro" id="IPR040509">
    <property type="entry name" value="CdiI_C"/>
</dbReference>